<keyword evidence="8" id="KW-1185">Reference proteome</keyword>
<dbReference type="InterPro" id="IPR036922">
    <property type="entry name" value="Rieske_2Fe-2S_sf"/>
</dbReference>
<name>A0AAV9NQ75_9EURO</name>
<evidence type="ECO:0000256" key="4">
    <source>
        <dbReference type="ARBA" id="ARBA00023004"/>
    </source>
</evidence>
<keyword evidence="1" id="KW-0001">2Fe-2S</keyword>
<proteinExistence type="predicted"/>
<dbReference type="PROSITE" id="PS51296">
    <property type="entry name" value="RIESKE"/>
    <property type="match status" value="1"/>
</dbReference>
<evidence type="ECO:0000313" key="8">
    <source>
        <dbReference type="Proteomes" id="UP001358417"/>
    </source>
</evidence>
<evidence type="ECO:0000256" key="5">
    <source>
        <dbReference type="ARBA" id="ARBA00023014"/>
    </source>
</evidence>
<keyword evidence="2" id="KW-0479">Metal-binding</keyword>
<dbReference type="Gene3D" id="3.90.380.10">
    <property type="entry name" value="Naphthalene 1,2-dioxygenase Alpha Subunit, Chain A, domain 1"/>
    <property type="match status" value="1"/>
</dbReference>
<accession>A0AAV9NQ75</accession>
<evidence type="ECO:0000256" key="3">
    <source>
        <dbReference type="ARBA" id="ARBA00023002"/>
    </source>
</evidence>
<dbReference type="Gene3D" id="2.102.10.10">
    <property type="entry name" value="Rieske [2Fe-2S] iron-sulphur domain"/>
    <property type="match status" value="1"/>
</dbReference>
<dbReference type="PANTHER" id="PTHR43756:SF6">
    <property type="entry name" value="CLUSTER-BINDING PROTEIN, PUTATIVE (AFU_ORTHOLOGUE AFUA_6G03920)-RELATED"/>
    <property type="match status" value="1"/>
</dbReference>
<dbReference type="AlphaFoldDB" id="A0AAV9NQ75"/>
<dbReference type="InterPro" id="IPR001663">
    <property type="entry name" value="Rng_hydr_dOase-A"/>
</dbReference>
<dbReference type="PANTHER" id="PTHR43756">
    <property type="entry name" value="CHOLINE MONOOXYGENASE, CHLOROPLASTIC"/>
    <property type="match status" value="1"/>
</dbReference>
<dbReference type="GO" id="GO:0016491">
    <property type="term" value="F:oxidoreductase activity"/>
    <property type="evidence" value="ECO:0007669"/>
    <property type="project" value="UniProtKB-KW"/>
</dbReference>
<evidence type="ECO:0000259" key="6">
    <source>
        <dbReference type="PROSITE" id="PS51296"/>
    </source>
</evidence>
<dbReference type="GO" id="GO:0046872">
    <property type="term" value="F:metal ion binding"/>
    <property type="evidence" value="ECO:0007669"/>
    <property type="project" value="UniProtKB-KW"/>
</dbReference>
<keyword evidence="5" id="KW-0411">Iron-sulfur</keyword>
<sequence>MSRQAQTWGAIAVLTVVGIVWIKRQQQTAIYEPLGRSSLREMLTRVEDEEGTDGMVTKESEYPSNWWTSSELLDLERRAIFSKVPIALAHASMFSKPGAYRVFDHPSGYPIFLVLGKDSVLRGFHNVCRHRAYPVVSTKRSGCTPVLSCKYHGWSYDLRGNLVKAPKFDGLEGFTKAENSLFEVSVGVDGDGVVFVNVGALPGPSTAVVVARFSKYRVESWDVDVGFNWKFAEFSDTFDLAQTVEKYTPNCPSAALLSLLSLQKRTENIKPTVLTEILHFKGLRSTLMIKVRPVDGGKSILECAFYSTSANLDSSSLLDDIKQQLMNRITFLETAFEKTKHAVPQSNESHLSTILGWVKSHRNREASVGRPIWPASDIMATVRANDSAAENLCRDLEASQPDVGIDIEKHSASEISW</sequence>
<dbReference type="GeneID" id="89968388"/>
<comment type="caution">
    <text evidence="7">The sequence shown here is derived from an EMBL/GenBank/DDBJ whole genome shotgun (WGS) entry which is preliminary data.</text>
</comment>
<reference evidence="7 8" key="1">
    <citation type="submission" date="2023-08" db="EMBL/GenBank/DDBJ databases">
        <title>Black Yeasts Isolated from many extreme environments.</title>
        <authorList>
            <person name="Coleine C."/>
            <person name="Stajich J.E."/>
            <person name="Selbmann L."/>
        </authorList>
    </citation>
    <scope>NUCLEOTIDE SEQUENCE [LARGE SCALE GENOMIC DNA]</scope>
    <source>
        <strain evidence="7 8">CCFEE 5792</strain>
    </source>
</reference>
<feature type="domain" description="Rieske" evidence="6">
    <location>
        <begin position="108"/>
        <end position="185"/>
    </location>
</feature>
<dbReference type="SUPFAM" id="SSF50022">
    <property type="entry name" value="ISP domain"/>
    <property type="match status" value="1"/>
</dbReference>
<dbReference type="PRINTS" id="PR00090">
    <property type="entry name" value="RNGDIOXGNASE"/>
</dbReference>
<evidence type="ECO:0000256" key="2">
    <source>
        <dbReference type="ARBA" id="ARBA00022723"/>
    </source>
</evidence>
<evidence type="ECO:0000256" key="1">
    <source>
        <dbReference type="ARBA" id="ARBA00022714"/>
    </source>
</evidence>
<keyword evidence="4" id="KW-0408">Iron</keyword>
<dbReference type="EMBL" id="JAVRRD010000001">
    <property type="protein sequence ID" value="KAK5064333.1"/>
    <property type="molecule type" value="Genomic_DNA"/>
</dbReference>
<dbReference type="GO" id="GO:0051537">
    <property type="term" value="F:2 iron, 2 sulfur cluster binding"/>
    <property type="evidence" value="ECO:0007669"/>
    <property type="project" value="UniProtKB-KW"/>
</dbReference>
<organism evidence="7 8">
    <name type="scientific">Exophiala bonariae</name>
    <dbReference type="NCBI Taxonomy" id="1690606"/>
    <lineage>
        <taxon>Eukaryota</taxon>
        <taxon>Fungi</taxon>
        <taxon>Dikarya</taxon>
        <taxon>Ascomycota</taxon>
        <taxon>Pezizomycotina</taxon>
        <taxon>Eurotiomycetes</taxon>
        <taxon>Chaetothyriomycetidae</taxon>
        <taxon>Chaetothyriales</taxon>
        <taxon>Herpotrichiellaceae</taxon>
        <taxon>Exophiala</taxon>
    </lineage>
</organism>
<dbReference type="RefSeq" id="XP_064711657.1">
    <property type="nucleotide sequence ID" value="XM_064843797.1"/>
</dbReference>
<protein>
    <recommendedName>
        <fullName evidence="6">Rieske domain-containing protein</fullName>
    </recommendedName>
</protein>
<dbReference type="Pfam" id="PF00355">
    <property type="entry name" value="Rieske"/>
    <property type="match status" value="1"/>
</dbReference>
<keyword evidence="3" id="KW-0560">Oxidoreductase</keyword>
<dbReference type="CDD" id="cd03469">
    <property type="entry name" value="Rieske_RO_Alpha_N"/>
    <property type="match status" value="1"/>
</dbReference>
<evidence type="ECO:0000313" key="7">
    <source>
        <dbReference type="EMBL" id="KAK5064333.1"/>
    </source>
</evidence>
<gene>
    <name evidence="7" type="ORF">LTR84_000166</name>
</gene>
<dbReference type="InterPro" id="IPR017941">
    <property type="entry name" value="Rieske_2Fe-2S"/>
</dbReference>
<dbReference type="Proteomes" id="UP001358417">
    <property type="component" value="Unassembled WGS sequence"/>
</dbReference>